<evidence type="ECO:0000256" key="1">
    <source>
        <dbReference type="SAM" id="MobiDB-lite"/>
    </source>
</evidence>
<comment type="caution">
    <text evidence="3">The sequence shown here is derived from an EMBL/GenBank/DDBJ whole genome shotgun (WGS) entry which is preliminary data.</text>
</comment>
<evidence type="ECO:0008006" key="5">
    <source>
        <dbReference type="Google" id="ProtNLM"/>
    </source>
</evidence>
<proteinExistence type="predicted"/>
<organism evidence="3 4">
    <name type="scientific">Candidatus Carbonibacillus altaicus</name>
    <dbReference type="NCBI Taxonomy" id="2163959"/>
    <lineage>
        <taxon>Bacteria</taxon>
        <taxon>Bacillati</taxon>
        <taxon>Bacillota</taxon>
        <taxon>Bacilli</taxon>
        <taxon>Bacillales</taxon>
        <taxon>Candidatus Carbonibacillus</taxon>
    </lineage>
</organism>
<keyword evidence="2" id="KW-0472">Membrane</keyword>
<name>A0A2R6Y249_9BACL</name>
<evidence type="ECO:0000256" key="2">
    <source>
        <dbReference type="SAM" id="Phobius"/>
    </source>
</evidence>
<sequence>MDDEDREERIDDAHRLPDRLLHAFYDEPSKDGMTDRPYASTSSPIFHERPGPPFRLGPRFREPIRWVMSIVSATLLGAIVGYALLWLALHQGWFKTVGFVPGEGAKHIQESLNHGANSQIDADGTENTPVAGGGTFTLSKQTFYMLQGGVFKEHTSLEPLAERAKAQNVPVLILDGPPLRLVYGLLPDEQKAKILAEYYAVKNIDIFVRPIVLNASSAALGPLKDDEAKLLDRFLTHGFYLYTESATWMIQGIRTPVKIEEEAWRAFRETHQQFVEESRQLQNVLQGSAKDAVAEMTKEMTTAVTALVEYIKTPDENYLLMIEQAHLNFIKALATFYPDAFTS</sequence>
<keyword evidence="2" id="KW-1133">Transmembrane helix</keyword>
<evidence type="ECO:0000313" key="3">
    <source>
        <dbReference type="EMBL" id="PTQ56754.1"/>
    </source>
</evidence>
<protein>
    <recommendedName>
        <fullName evidence="5">SPOR domain-containing protein</fullName>
    </recommendedName>
</protein>
<evidence type="ECO:0000313" key="4">
    <source>
        <dbReference type="Proteomes" id="UP000244338"/>
    </source>
</evidence>
<feature type="transmembrane region" description="Helical" evidence="2">
    <location>
        <begin position="66"/>
        <end position="89"/>
    </location>
</feature>
<dbReference type="AlphaFoldDB" id="A0A2R6Y249"/>
<accession>A0A2R6Y249</accession>
<dbReference type="Proteomes" id="UP000244338">
    <property type="component" value="Unassembled WGS sequence"/>
</dbReference>
<gene>
    <name evidence="3" type="ORF">BSOLF_2722</name>
</gene>
<reference evidence="4" key="1">
    <citation type="journal article" date="2018" name="Sci. Rep.">
        <title>Lignite coal burning seam in the remote Altai Mountains harbors a hydrogen-driven thermophilic microbial community.</title>
        <authorList>
            <person name="Kadnikov V.V."/>
            <person name="Mardanov A.V."/>
            <person name="Ivasenko D.A."/>
            <person name="Antsiferov D.V."/>
            <person name="Beletsky A.V."/>
            <person name="Karnachuk O.V."/>
            <person name="Ravin N.V."/>
        </authorList>
    </citation>
    <scope>NUCLEOTIDE SEQUENCE [LARGE SCALE GENOMIC DNA]</scope>
</reference>
<feature type="region of interest" description="Disordered" evidence="1">
    <location>
        <begin position="26"/>
        <end position="46"/>
    </location>
</feature>
<keyword evidence="2" id="KW-0812">Transmembrane</keyword>
<dbReference type="EMBL" id="PEBX01000020">
    <property type="protein sequence ID" value="PTQ56754.1"/>
    <property type="molecule type" value="Genomic_DNA"/>
</dbReference>